<dbReference type="PROSITE" id="PS00166">
    <property type="entry name" value="ENOYL_COA_HYDRATASE"/>
    <property type="match status" value="1"/>
</dbReference>
<proteinExistence type="inferred from homology"/>
<dbReference type="SUPFAM" id="SSF52096">
    <property type="entry name" value="ClpP/crotonase"/>
    <property type="match status" value="1"/>
</dbReference>
<dbReference type="FunFam" id="1.10.12.10:FF:000001">
    <property type="entry name" value="Probable enoyl-CoA hydratase, mitochondrial"/>
    <property type="match status" value="1"/>
</dbReference>
<dbReference type="OMA" id="CEVAMIC"/>
<dbReference type="InterPro" id="IPR018376">
    <property type="entry name" value="Enoyl-CoA_hyd/isom_CS"/>
</dbReference>
<evidence type="ECO:0000256" key="2">
    <source>
        <dbReference type="ARBA" id="ARBA00023239"/>
    </source>
</evidence>
<dbReference type="FunFam" id="3.90.226.10:FF:000009">
    <property type="entry name" value="Carnitinyl-CoA dehydratase"/>
    <property type="match status" value="1"/>
</dbReference>
<dbReference type="PANTHER" id="PTHR11941">
    <property type="entry name" value="ENOYL-COA HYDRATASE-RELATED"/>
    <property type="match status" value="1"/>
</dbReference>
<keyword evidence="5" id="KW-1185">Reference proteome</keyword>
<dbReference type="Proteomes" id="UP000324585">
    <property type="component" value="Unassembled WGS sequence"/>
</dbReference>
<dbReference type="PANTHER" id="PTHR11941:SF54">
    <property type="entry name" value="ENOYL-COA HYDRATASE, MITOCHONDRIAL"/>
    <property type="match status" value="1"/>
</dbReference>
<keyword evidence="2" id="KW-0456">Lyase</keyword>
<dbReference type="OrthoDB" id="2018133at2759"/>
<comment type="similarity">
    <text evidence="1 3">Belongs to the enoyl-CoA hydratase/isomerase family.</text>
</comment>
<accession>A0A5J4Z4L8</accession>
<dbReference type="InterPro" id="IPR001753">
    <property type="entry name" value="Enoyl-CoA_hydra/iso"/>
</dbReference>
<protein>
    <submittedName>
        <fullName evidence="4">Putative enoyl-CoA hydratase echA8</fullName>
    </submittedName>
</protein>
<evidence type="ECO:0000313" key="4">
    <source>
        <dbReference type="EMBL" id="KAA8498102.1"/>
    </source>
</evidence>
<evidence type="ECO:0000256" key="1">
    <source>
        <dbReference type="ARBA" id="ARBA00005254"/>
    </source>
</evidence>
<dbReference type="InterPro" id="IPR029045">
    <property type="entry name" value="ClpP/crotonase-like_dom_sf"/>
</dbReference>
<dbReference type="Pfam" id="PF00378">
    <property type="entry name" value="ECH_1"/>
    <property type="match status" value="1"/>
</dbReference>
<dbReference type="Gene3D" id="1.10.12.10">
    <property type="entry name" value="Lyase 2-enoyl-coa Hydratase, Chain A, domain 2"/>
    <property type="match status" value="1"/>
</dbReference>
<dbReference type="GO" id="GO:0005739">
    <property type="term" value="C:mitochondrion"/>
    <property type="evidence" value="ECO:0007669"/>
    <property type="project" value="TreeGrafter"/>
</dbReference>
<dbReference type="GO" id="GO:0006635">
    <property type="term" value="P:fatty acid beta-oxidation"/>
    <property type="evidence" value="ECO:0007669"/>
    <property type="project" value="TreeGrafter"/>
</dbReference>
<reference evidence="5" key="1">
    <citation type="journal article" date="2019" name="Nat. Commun.">
        <title>Expansion of phycobilisome linker gene families in mesophilic red algae.</title>
        <authorList>
            <person name="Lee J."/>
            <person name="Kim D."/>
            <person name="Bhattacharya D."/>
            <person name="Yoon H.S."/>
        </authorList>
    </citation>
    <scope>NUCLEOTIDE SEQUENCE [LARGE SCALE GENOMIC DNA]</scope>
    <source>
        <strain evidence="5">CCMP 1328</strain>
    </source>
</reference>
<dbReference type="EMBL" id="VRMN01000001">
    <property type="protein sequence ID" value="KAA8498102.1"/>
    <property type="molecule type" value="Genomic_DNA"/>
</dbReference>
<dbReference type="Gene3D" id="3.90.226.10">
    <property type="entry name" value="2-enoyl-CoA Hydratase, Chain A, domain 1"/>
    <property type="match status" value="1"/>
</dbReference>
<dbReference type="CDD" id="cd06558">
    <property type="entry name" value="crotonase-like"/>
    <property type="match status" value="1"/>
</dbReference>
<gene>
    <name evidence="4" type="ORF">FVE85_5687</name>
</gene>
<dbReference type="InterPro" id="IPR014748">
    <property type="entry name" value="Enoyl-CoA_hydra_C"/>
</dbReference>
<evidence type="ECO:0000256" key="3">
    <source>
        <dbReference type="RuleBase" id="RU003707"/>
    </source>
</evidence>
<dbReference type="AlphaFoldDB" id="A0A5J4Z4L8"/>
<dbReference type="GO" id="GO:0016836">
    <property type="term" value="F:hydro-lyase activity"/>
    <property type="evidence" value="ECO:0007669"/>
    <property type="project" value="UniProtKB-ARBA"/>
</dbReference>
<name>A0A5J4Z4L8_PORPP</name>
<organism evidence="4 5">
    <name type="scientific">Porphyridium purpureum</name>
    <name type="common">Red alga</name>
    <name type="synonym">Porphyridium cruentum</name>
    <dbReference type="NCBI Taxonomy" id="35688"/>
    <lineage>
        <taxon>Eukaryota</taxon>
        <taxon>Rhodophyta</taxon>
        <taxon>Bangiophyceae</taxon>
        <taxon>Porphyridiales</taxon>
        <taxon>Porphyridiaceae</taxon>
        <taxon>Porphyridium</taxon>
    </lineage>
</organism>
<evidence type="ECO:0000313" key="5">
    <source>
        <dbReference type="Proteomes" id="UP000324585"/>
    </source>
</evidence>
<sequence length="381" mass="40556">MVGLVAAAVHCASRTATRGGSQSRHYGLWARQASRSSASTGCDCVHAAQTRHAVAQFSELRVNCEARRRFLSLSAKGGRRAAHTTAEPGWRFHSLRHFSTDEFGTSAGGSAGAASDASKPNSEARAYNTLLMTQEQNVAVVRLNRPKVLNAFDDESTSELLAALRACDQDRTVRCIVITGTGRAFAAGADISEMATRSMQDQSAQDAGAWIDSVARVRTPLVAAVNGFALGGGCELALACDVVLAATSAQFGQPEVQIGTIPGWGGTQRLIRAIGKAKAMEMILTGRRMQADEAERAGLVARVLPDEQLMAEALAVATVIASYSAPVVRTAKQCVNLAHEVPLSAGLKAERAAFHSTFALEDQKEGMLAFLDKRSPHWRHK</sequence>
<comment type="caution">
    <text evidence="4">The sequence shown here is derived from an EMBL/GenBank/DDBJ whole genome shotgun (WGS) entry which is preliminary data.</text>
</comment>